<keyword evidence="6 11" id="KW-0133">Cell shape</keyword>
<comment type="function">
    <text evidence="11">Peptidoglycan polymerase that is essential for cell wall elongation.</text>
</comment>
<feature type="transmembrane region" description="Helical" evidence="11">
    <location>
        <begin position="371"/>
        <end position="397"/>
    </location>
</feature>
<dbReference type="Pfam" id="PF01098">
    <property type="entry name" value="FTSW_RODA_SPOVE"/>
    <property type="match status" value="2"/>
</dbReference>
<dbReference type="HAMAP" id="MF_02079">
    <property type="entry name" value="PGT_RodA"/>
    <property type="match status" value="1"/>
</dbReference>
<feature type="transmembrane region" description="Helical" evidence="11">
    <location>
        <begin position="161"/>
        <end position="177"/>
    </location>
</feature>
<proteinExistence type="inferred from homology"/>
<dbReference type="NCBIfam" id="TIGR02210">
    <property type="entry name" value="rodA_shape"/>
    <property type="match status" value="1"/>
</dbReference>
<sequence length="437" mass="49121">MKLRFFEIFDYLLLICVTLLVVMGISFIYSSGVNSNQISVSNEYIKQLVFACTGLVIMFFAALVDYRKLKRLLPMSFAGLIAVLLYTIIFGKYVNGARSWIGIGNFGIQPSEFGKIIYILFFAYYLEQSENTAALKRFFISCGILALPSALILLQPDMGTASVYIPIFLAMLFAAGFPLKYILFILFTGISTIILTILPVWQEAILQKQILALSVLTDTKLRLIVITTLTIIAVISSVGYLFYKNKYYYWLAWLFGGLTLAFAFSVAGAKVLKDYQIKRLIVFLNPYTDPLGSGWNIIQSKIAIGSGGIFGQGFLKGTQSHYRFLPQQSTDFIFSILSEESGLLGSLFVFVLFLIILLRIVFIIRNTKNVFGYYIASGILIMFFFHFVVNVGMVMGIMPITGIPLLFLSYGGSSLWTAMWATGLLMSIHYRRLDFDI</sequence>
<dbReference type="PANTHER" id="PTHR30474:SF1">
    <property type="entry name" value="PEPTIDOGLYCAN GLYCOSYLTRANSFERASE MRDB"/>
    <property type="match status" value="1"/>
</dbReference>
<evidence type="ECO:0000313" key="13">
    <source>
        <dbReference type="Proteomes" id="UP000016649"/>
    </source>
</evidence>
<dbReference type="PROSITE" id="PS00428">
    <property type="entry name" value="FTSW_RODA_SPOVE"/>
    <property type="match status" value="1"/>
</dbReference>
<feature type="transmembrane region" description="Helical" evidence="11">
    <location>
        <begin position="182"/>
        <end position="201"/>
    </location>
</feature>
<keyword evidence="3 11" id="KW-0328">Glycosyltransferase</keyword>
<evidence type="ECO:0000256" key="9">
    <source>
        <dbReference type="ARBA" id="ARBA00023136"/>
    </source>
</evidence>
<evidence type="ECO:0000256" key="5">
    <source>
        <dbReference type="ARBA" id="ARBA00022692"/>
    </source>
</evidence>
<evidence type="ECO:0000256" key="3">
    <source>
        <dbReference type="ARBA" id="ARBA00022676"/>
    </source>
</evidence>
<comment type="pathway">
    <text evidence="11">Cell wall biogenesis; peptidoglycan biosynthesis.</text>
</comment>
<feature type="transmembrane region" description="Helical" evidence="11">
    <location>
        <begin position="106"/>
        <end position="126"/>
    </location>
</feature>
<protein>
    <recommendedName>
        <fullName evidence="11">Peptidoglycan glycosyltransferase RodA</fullName>
        <shortName evidence="11">PGT</shortName>
        <ecNumber evidence="11">2.4.99.28</ecNumber>
    </recommendedName>
    <alternativeName>
        <fullName evidence="11">Cell elongation protein RodA</fullName>
    </alternativeName>
    <alternativeName>
        <fullName evidence="11">Cell wall polymerase</fullName>
    </alternativeName>
    <alternativeName>
        <fullName evidence="11">Peptidoglycan polymerase</fullName>
        <shortName evidence="11">PG polymerase</shortName>
    </alternativeName>
</protein>
<comment type="caution">
    <text evidence="12">The sequence shown here is derived from an EMBL/GenBank/DDBJ whole genome shotgun (WGS) entry which is preliminary data.</text>
</comment>
<keyword evidence="2 11" id="KW-1003">Cell membrane</keyword>
<evidence type="ECO:0000256" key="2">
    <source>
        <dbReference type="ARBA" id="ARBA00022475"/>
    </source>
</evidence>
<dbReference type="NCBIfam" id="NF037961">
    <property type="entry name" value="RodA_shape"/>
    <property type="match status" value="1"/>
</dbReference>
<feature type="transmembrane region" description="Helical" evidence="11">
    <location>
        <begin position="138"/>
        <end position="155"/>
    </location>
</feature>
<dbReference type="InterPro" id="IPR011923">
    <property type="entry name" value="RodA/MrdB"/>
</dbReference>
<evidence type="ECO:0000256" key="11">
    <source>
        <dbReference type="HAMAP-Rule" id="MF_02079"/>
    </source>
</evidence>
<keyword evidence="13" id="KW-1185">Reference proteome</keyword>
<dbReference type="Proteomes" id="UP000016649">
    <property type="component" value="Unassembled WGS sequence"/>
</dbReference>
<feature type="transmembrane region" description="Helical" evidence="11">
    <location>
        <begin position="403"/>
        <end position="425"/>
    </location>
</feature>
<keyword evidence="8 11" id="KW-1133">Transmembrane helix</keyword>
<keyword evidence="4 11" id="KW-0808">Transferase</keyword>
<evidence type="ECO:0000256" key="7">
    <source>
        <dbReference type="ARBA" id="ARBA00022984"/>
    </source>
</evidence>
<keyword evidence="9 11" id="KW-0472">Membrane</keyword>
<dbReference type="PANTHER" id="PTHR30474">
    <property type="entry name" value="CELL CYCLE PROTEIN"/>
    <property type="match status" value="1"/>
</dbReference>
<dbReference type="InterPro" id="IPR018365">
    <property type="entry name" value="Cell_cycle_FtsW-rel_CS"/>
</dbReference>
<feature type="transmembrane region" description="Helical" evidence="11">
    <location>
        <begin position="343"/>
        <end position="364"/>
    </location>
</feature>
<evidence type="ECO:0000256" key="6">
    <source>
        <dbReference type="ARBA" id="ARBA00022960"/>
    </source>
</evidence>
<accession>A0ABN0P013</accession>
<comment type="similarity">
    <text evidence="11">Belongs to the SEDS family. MrdB/RodA subfamily.</text>
</comment>
<keyword evidence="5 11" id="KW-0812">Transmembrane</keyword>
<dbReference type="EMBL" id="AWVH01000023">
    <property type="protein sequence ID" value="ERJ93670.1"/>
    <property type="molecule type" value="Genomic_DNA"/>
</dbReference>
<feature type="transmembrane region" description="Helical" evidence="11">
    <location>
        <begin position="250"/>
        <end position="269"/>
    </location>
</feature>
<feature type="transmembrane region" description="Helical" evidence="11">
    <location>
        <begin position="76"/>
        <end position="94"/>
    </location>
</feature>
<evidence type="ECO:0000256" key="10">
    <source>
        <dbReference type="ARBA" id="ARBA00023316"/>
    </source>
</evidence>
<evidence type="ECO:0000256" key="1">
    <source>
        <dbReference type="ARBA" id="ARBA00004141"/>
    </source>
</evidence>
<name>A0ABN0P013_TRELE</name>
<evidence type="ECO:0000313" key="12">
    <source>
        <dbReference type="EMBL" id="ERJ93670.1"/>
    </source>
</evidence>
<gene>
    <name evidence="11" type="primary">rodA</name>
    <name evidence="12" type="ORF">HMPREF9193_00762</name>
</gene>
<reference evidence="12 13" key="1">
    <citation type="submission" date="2013-08" db="EMBL/GenBank/DDBJ databases">
        <authorList>
            <person name="Weinstock G."/>
            <person name="Sodergren E."/>
            <person name="Wylie T."/>
            <person name="Fulton L."/>
            <person name="Fulton R."/>
            <person name="Fronick C."/>
            <person name="O'Laughlin M."/>
            <person name="Godfrey J."/>
            <person name="Miner T."/>
            <person name="Herter B."/>
            <person name="Appelbaum E."/>
            <person name="Cordes M."/>
            <person name="Lek S."/>
            <person name="Wollam A."/>
            <person name="Pepin K.H."/>
            <person name="Palsikar V.B."/>
            <person name="Mitreva M."/>
            <person name="Wilson R.K."/>
        </authorList>
    </citation>
    <scope>NUCLEOTIDE SEQUENCE [LARGE SCALE GENOMIC DNA]</scope>
    <source>
        <strain evidence="12 13">ATCC 700332</strain>
    </source>
</reference>
<evidence type="ECO:0000256" key="8">
    <source>
        <dbReference type="ARBA" id="ARBA00022989"/>
    </source>
</evidence>
<comment type="subcellular location">
    <subcellularLocation>
        <location evidence="11">Cell membrane</location>
        <topology evidence="11">Multi-pass membrane protein</topology>
    </subcellularLocation>
    <subcellularLocation>
        <location evidence="1">Membrane</location>
        <topology evidence="1">Multi-pass membrane protein</topology>
    </subcellularLocation>
</comment>
<organism evidence="12 13">
    <name type="scientific">Treponema lecithinolyticum ATCC 700332</name>
    <dbReference type="NCBI Taxonomy" id="1321815"/>
    <lineage>
        <taxon>Bacteria</taxon>
        <taxon>Pseudomonadati</taxon>
        <taxon>Spirochaetota</taxon>
        <taxon>Spirochaetia</taxon>
        <taxon>Spirochaetales</taxon>
        <taxon>Treponemataceae</taxon>
        <taxon>Treponema</taxon>
    </lineage>
</organism>
<dbReference type="EC" id="2.4.99.28" evidence="11"/>
<keyword evidence="7 11" id="KW-0573">Peptidoglycan synthesis</keyword>
<dbReference type="RefSeq" id="WP_021686983.1">
    <property type="nucleotide sequence ID" value="NZ_KI260564.1"/>
</dbReference>
<feature type="transmembrane region" description="Helical" evidence="11">
    <location>
        <begin position="44"/>
        <end position="64"/>
    </location>
</feature>
<dbReference type="InterPro" id="IPR001182">
    <property type="entry name" value="FtsW/RodA"/>
</dbReference>
<keyword evidence="10 11" id="KW-0961">Cell wall biogenesis/degradation</keyword>
<evidence type="ECO:0000256" key="4">
    <source>
        <dbReference type="ARBA" id="ARBA00022679"/>
    </source>
</evidence>
<feature type="transmembrane region" description="Helical" evidence="11">
    <location>
        <begin position="221"/>
        <end position="243"/>
    </location>
</feature>
<feature type="transmembrane region" description="Helical" evidence="11">
    <location>
        <begin position="12"/>
        <end position="32"/>
    </location>
</feature>
<comment type="catalytic activity">
    <reaction evidence="11">
        <text>[GlcNAc-(1-&gt;4)-Mur2Ac(oyl-L-Ala-gamma-D-Glu-L-Lys-D-Ala-D-Ala)](n)-di-trans,octa-cis-undecaprenyl diphosphate + beta-D-GlcNAc-(1-&gt;4)-Mur2Ac(oyl-L-Ala-gamma-D-Glu-L-Lys-D-Ala-D-Ala)-di-trans,octa-cis-undecaprenyl diphosphate = [GlcNAc-(1-&gt;4)-Mur2Ac(oyl-L-Ala-gamma-D-Glu-L-Lys-D-Ala-D-Ala)](n+1)-di-trans,octa-cis-undecaprenyl diphosphate + di-trans,octa-cis-undecaprenyl diphosphate + H(+)</text>
        <dbReference type="Rhea" id="RHEA:23708"/>
        <dbReference type="Rhea" id="RHEA-COMP:9602"/>
        <dbReference type="Rhea" id="RHEA-COMP:9603"/>
        <dbReference type="ChEBI" id="CHEBI:15378"/>
        <dbReference type="ChEBI" id="CHEBI:58405"/>
        <dbReference type="ChEBI" id="CHEBI:60033"/>
        <dbReference type="ChEBI" id="CHEBI:78435"/>
        <dbReference type="EC" id="2.4.99.28"/>
    </reaction>
</comment>